<evidence type="ECO:0000256" key="1">
    <source>
        <dbReference type="ARBA" id="ARBA00022737"/>
    </source>
</evidence>
<feature type="region of interest" description="Disordered" evidence="2">
    <location>
        <begin position="141"/>
        <end position="192"/>
    </location>
</feature>
<dbReference type="Proteomes" id="UP000277300">
    <property type="component" value="Unassembled WGS sequence"/>
</dbReference>
<sequence length="1048" mass="114813">MAARGKQSVFAAFNKLQVIAVESEGSDEERQLERKERQKAKKKSRNKKKHSDSVQLKDLAFVAAPKPKKTKGKKNKTVNSSQSPAGSPAEETSVADAKREEKQSEVMEPKHALADVIKGPQKAVVESVAAVQNGVKVQQPVVPQQQKAASPPKRQQSQQKPQQKLQQKQQQPPPTSATTPPAATAPQSTSEAELGAVYSPTYIKITRVDGQMTRTVAVTDVMDQLLHYGQQTSQLLMVQEQLGHANRNLQDQLQRSAEIINGLQNEVTMFRQMCLNLQAESPIRSIASASAIAAVGVLLLMTPTKILSSKLHKKEGAWALDEDSLRLNKQQQDADRFDRNTAMTDTVNVSDDVEDMFYGRSTTQSQLSNASDVPSYRTTEQMRGTNSTLTALHEEEAMTPSASHLSNSFASSYASTPGNYQNPSTFNGFNTTHSTGLSRTISEDTYNNNEVSRLRAELQEVKAEVQTIRREVMNELHMTRYDVLKELTLLKGAVAQFSAAQTTGSVSPSTSSSSDPLSAEDRAALMRVPSKLTSQTTKDRLAKSRVNIHTVPPPAARASVRLTQLAPVADNALSTPLNPQQINEMFPLIDFTSELAAHARGLVPGTRTWALTRVEEWLDARFNVGNDTVLAVVGDGGTGKSAFCGTVAQQFRGNLLAAHCCQFDRKSKSTPRNVLLSFVHQLVDTLPPFKNQLARLNLKYVLEESDPFLLAAKVFVDPLNAVEEPVHATFMLVEGLDQCSAGPNGRNELLEFLSQIIPQLPSWVGFMISSKPFSKFAKRLPVSSVLDFSAKNGAFVSDVSSLVDDIARNFSDEDSAEAKQVLKRKSGGNFAYLEFTKQALSHPGMAMASKEGAVPLEVLDDLPQSLFDIYTEIFEDKFGQGRARIWAKAKPLLQLIVGAAAGPYSPVTEGQAKEHFGFTTEDLRMLRRSFVDLVEVKHGAYRLESSALCSWLSDPARSEEQFYLSVDDALTALRKLRRSRSSGSNSDHSHSGSSSSDGSVPSTTSHTPSRATSSRAASSKSHQRAHTRHEPRVNPEFKPMGILKRGKM</sequence>
<accession>A0A3F2RTB7</accession>
<feature type="compositionally biased region" description="Basic residues" evidence="2">
    <location>
        <begin position="66"/>
        <end position="76"/>
    </location>
</feature>
<feature type="compositionally biased region" description="Basic residues" evidence="2">
    <location>
        <begin position="37"/>
        <end position="50"/>
    </location>
</feature>
<evidence type="ECO:0000313" key="7">
    <source>
        <dbReference type="Proteomes" id="UP000284657"/>
    </source>
</evidence>
<evidence type="ECO:0000313" key="4">
    <source>
        <dbReference type="EMBL" id="RLN48356.1"/>
    </source>
</evidence>
<evidence type="ECO:0000313" key="5">
    <source>
        <dbReference type="EMBL" id="RLN63838.1"/>
    </source>
</evidence>
<evidence type="ECO:0000313" key="6">
    <source>
        <dbReference type="Proteomes" id="UP000277300"/>
    </source>
</evidence>
<feature type="domain" description="Nephrocystin 3-like N-terminal" evidence="3">
    <location>
        <begin position="605"/>
        <end position="770"/>
    </location>
</feature>
<feature type="region of interest" description="Disordered" evidence="2">
    <location>
        <begin position="21"/>
        <end position="114"/>
    </location>
</feature>
<name>A0A3F2RTB7_9STRA</name>
<feature type="compositionally biased region" description="Low complexity" evidence="2">
    <location>
        <begin position="505"/>
        <end position="517"/>
    </location>
</feature>
<dbReference type="AlphaFoldDB" id="A0A3F2RTB7"/>
<dbReference type="EMBL" id="MBAD02002322">
    <property type="protein sequence ID" value="RLN48356.1"/>
    <property type="molecule type" value="Genomic_DNA"/>
</dbReference>
<dbReference type="Gene3D" id="3.40.50.300">
    <property type="entry name" value="P-loop containing nucleotide triphosphate hydrolases"/>
    <property type="match status" value="1"/>
</dbReference>
<feature type="region of interest" description="Disordered" evidence="2">
    <location>
        <begin position="977"/>
        <end position="1048"/>
    </location>
</feature>
<reference evidence="6 7" key="1">
    <citation type="submission" date="2018-07" db="EMBL/GenBank/DDBJ databases">
        <title>Genome sequencing of oomycete isolates from Chile give support for New Zealand origin for Phytophthora kernoviae and make available the first Nothophytophthora sp. genome.</title>
        <authorList>
            <person name="Studholme D.J."/>
            <person name="Sanfuentes E."/>
            <person name="Panda P."/>
            <person name="Hill R."/>
            <person name="Sambles C."/>
            <person name="Grant M."/>
            <person name="Williams N.M."/>
            <person name="Mcdougal R.L."/>
        </authorList>
    </citation>
    <scope>NUCLEOTIDE SEQUENCE [LARGE SCALE GENOMIC DNA]</scope>
    <source>
        <strain evidence="5">Chile6</strain>
        <strain evidence="4">Chile7</strain>
    </source>
</reference>
<keyword evidence="1" id="KW-0677">Repeat</keyword>
<dbReference type="OrthoDB" id="5967843at2759"/>
<organism evidence="5 6">
    <name type="scientific">Phytophthora kernoviae</name>
    <dbReference type="NCBI Taxonomy" id="325452"/>
    <lineage>
        <taxon>Eukaryota</taxon>
        <taxon>Sar</taxon>
        <taxon>Stramenopiles</taxon>
        <taxon>Oomycota</taxon>
        <taxon>Peronosporomycetes</taxon>
        <taxon>Peronosporales</taxon>
        <taxon>Peronosporaceae</taxon>
        <taxon>Phytophthora</taxon>
    </lineage>
</organism>
<gene>
    <name evidence="4" type="ORF">BBJ29_001267</name>
    <name evidence="5" type="ORF">BBP00_00003835</name>
</gene>
<feature type="compositionally biased region" description="Low complexity" evidence="2">
    <location>
        <begin position="981"/>
        <end position="1020"/>
    </location>
</feature>
<feature type="compositionally biased region" description="Basic and acidic residues" evidence="2">
    <location>
        <begin position="96"/>
        <end position="113"/>
    </location>
</feature>
<proteinExistence type="predicted"/>
<feature type="region of interest" description="Disordered" evidence="2">
    <location>
        <begin position="500"/>
        <end position="519"/>
    </location>
</feature>
<dbReference type="Pfam" id="PF24883">
    <property type="entry name" value="NPHP3_N"/>
    <property type="match status" value="1"/>
</dbReference>
<evidence type="ECO:0000259" key="3">
    <source>
        <dbReference type="Pfam" id="PF24883"/>
    </source>
</evidence>
<feature type="compositionally biased region" description="Low complexity" evidence="2">
    <location>
        <begin position="141"/>
        <end position="190"/>
    </location>
</feature>
<evidence type="ECO:0000256" key="2">
    <source>
        <dbReference type="SAM" id="MobiDB-lite"/>
    </source>
</evidence>
<dbReference type="Proteomes" id="UP000284657">
    <property type="component" value="Unassembled WGS sequence"/>
</dbReference>
<dbReference type="InterPro" id="IPR027417">
    <property type="entry name" value="P-loop_NTPase"/>
</dbReference>
<dbReference type="InterPro" id="IPR056884">
    <property type="entry name" value="NPHP3-like_N"/>
</dbReference>
<protein>
    <recommendedName>
        <fullName evidence="3">Nephrocystin 3-like N-terminal domain-containing protein</fullName>
    </recommendedName>
</protein>
<comment type="caution">
    <text evidence="5">The sequence shown here is derived from an EMBL/GenBank/DDBJ whole genome shotgun (WGS) entry which is preliminary data.</text>
</comment>
<dbReference type="EMBL" id="MBDO02000086">
    <property type="protein sequence ID" value="RLN63838.1"/>
    <property type="molecule type" value="Genomic_DNA"/>
</dbReference>